<dbReference type="UniPathway" id="UPA00344"/>
<name>A0A8J8ML73_9FIRM</name>
<comment type="cofactor">
    <cofactor evidence="10">
        <name>[4Fe-4S] cluster</name>
        <dbReference type="ChEBI" id="CHEBI:49883"/>
    </cofactor>
    <text evidence="10">Binds 2 [4Fe-4S] clusters. Binds 1 [4Fe-4S] cluster coordinated with 3 cysteines and an exchangeable S-adenosyl-L-methionine and 1 [4Fe-4S] cluster coordinated with 3 cysteines and the GTP-derived substrate.</text>
</comment>
<dbReference type="SMART" id="SM00729">
    <property type="entry name" value="Elp3"/>
    <property type="match status" value="1"/>
</dbReference>
<dbReference type="GO" id="GO:0005525">
    <property type="term" value="F:GTP binding"/>
    <property type="evidence" value="ECO:0007669"/>
    <property type="project" value="UniProtKB-UniRule"/>
</dbReference>
<dbReference type="PROSITE" id="PS51918">
    <property type="entry name" value="RADICAL_SAM"/>
    <property type="match status" value="1"/>
</dbReference>
<evidence type="ECO:0000256" key="7">
    <source>
        <dbReference type="ARBA" id="ARBA00023134"/>
    </source>
</evidence>
<gene>
    <name evidence="10 12" type="primary">moaA</name>
    <name evidence="12" type="ORF">HZI73_15255</name>
</gene>
<dbReference type="Pfam" id="PF06463">
    <property type="entry name" value="Mob_synth_C"/>
    <property type="match status" value="1"/>
</dbReference>
<dbReference type="AlphaFoldDB" id="A0A8J8ML73"/>
<evidence type="ECO:0000256" key="10">
    <source>
        <dbReference type="HAMAP-Rule" id="MF_01225"/>
    </source>
</evidence>
<dbReference type="InterPro" id="IPR013483">
    <property type="entry name" value="MoaA"/>
</dbReference>
<evidence type="ECO:0000256" key="4">
    <source>
        <dbReference type="ARBA" id="ARBA00022741"/>
    </source>
</evidence>
<dbReference type="SFLD" id="SFLDG01383">
    <property type="entry name" value="cyclic_pyranopterin_phosphate"/>
    <property type="match status" value="1"/>
</dbReference>
<comment type="subunit">
    <text evidence="10">Monomer and homodimer.</text>
</comment>
<dbReference type="GO" id="GO:0006777">
    <property type="term" value="P:Mo-molybdopterin cofactor biosynthetic process"/>
    <property type="evidence" value="ECO:0007669"/>
    <property type="project" value="UniProtKB-UniRule"/>
</dbReference>
<dbReference type="GO" id="GO:1904047">
    <property type="term" value="F:S-adenosyl-L-methionine binding"/>
    <property type="evidence" value="ECO:0007669"/>
    <property type="project" value="UniProtKB-UniRule"/>
</dbReference>
<feature type="binding site" evidence="10">
    <location>
        <position position="67"/>
    </location>
    <ligand>
        <name>S-adenosyl-L-methionine</name>
        <dbReference type="ChEBI" id="CHEBI:59789"/>
    </ligand>
</feature>
<feature type="binding site" evidence="10">
    <location>
        <position position="250"/>
    </location>
    <ligand>
        <name>[4Fe-4S] cluster</name>
        <dbReference type="ChEBI" id="CHEBI:49883"/>
        <label>2</label>
        <note>4Fe-4S-substrate</note>
    </ligand>
</feature>
<keyword evidence="8 10" id="KW-0501">Molybdenum cofactor biosynthesis</keyword>
<dbReference type="EC" id="4.1.99.22" evidence="10"/>
<comment type="catalytic activity">
    <reaction evidence="10">
        <text>GTP + AH2 + S-adenosyl-L-methionine = (8S)-3',8-cyclo-7,8-dihydroguanosine 5'-triphosphate + 5'-deoxyadenosine + L-methionine + A + H(+)</text>
        <dbReference type="Rhea" id="RHEA:49576"/>
        <dbReference type="ChEBI" id="CHEBI:13193"/>
        <dbReference type="ChEBI" id="CHEBI:15378"/>
        <dbReference type="ChEBI" id="CHEBI:17319"/>
        <dbReference type="ChEBI" id="CHEBI:17499"/>
        <dbReference type="ChEBI" id="CHEBI:37565"/>
        <dbReference type="ChEBI" id="CHEBI:57844"/>
        <dbReference type="ChEBI" id="CHEBI:59789"/>
        <dbReference type="ChEBI" id="CHEBI:131766"/>
        <dbReference type="EC" id="4.1.99.22"/>
    </reaction>
</comment>
<keyword evidence="5 10" id="KW-0408">Iron</keyword>
<dbReference type="SUPFAM" id="SSF102114">
    <property type="entry name" value="Radical SAM enzymes"/>
    <property type="match status" value="1"/>
</dbReference>
<dbReference type="InterPro" id="IPR006638">
    <property type="entry name" value="Elp3/MiaA/NifB-like_rSAM"/>
</dbReference>
<keyword evidence="3 10" id="KW-0479">Metal-binding</keyword>
<dbReference type="InterPro" id="IPR058240">
    <property type="entry name" value="rSAM_sf"/>
</dbReference>
<protein>
    <recommendedName>
        <fullName evidence="10">GTP 3',8-cyclase</fullName>
        <ecNumber evidence="10">4.1.99.22</ecNumber>
    </recommendedName>
    <alternativeName>
        <fullName evidence="10">Molybdenum cofactor biosynthesis protein A</fullName>
    </alternativeName>
</protein>
<organism evidence="12 13">
    <name type="scientific">Vallitalea pronyensis</name>
    <dbReference type="NCBI Taxonomy" id="1348613"/>
    <lineage>
        <taxon>Bacteria</taxon>
        <taxon>Bacillati</taxon>
        <taxon>Bacillota</taxon>
        <taxon>Clostridia</taxon>
        <taxon>Lachnospirales</taxon>
        <taxon>Vallitaleaceae</taxon>
        <taxon>Vallitalea</taxon>
    </lineage>
</organism>
<evidence type="ECO:0000256" key="9">
    <source>
        <dbReference type="ARBA" id="ARBA00023239"/>
    </source>
</evidence>
<dbReference type="CDD" id="cd21117">
    <property type="entry name" value="Twitch_MoaA"/>
    <property type="match status" value="1"/>
</dbReference>
<dbReference type="GO" id="GO:0051539">
    <property type="term" value="F:4 iron, 4 sulfur cluster binding"/>
    <property type="evidence" value="ECO:0007669"/>
    <property type="project" value="UniProtKB-UniRule"/>
</dbReference>
<dbReference type="GO" id="GO:0061798">
    <property type="term" value="F:GTP 3',8'-cyclase activity"/>
    <property type="evidence" value="ECO:0007669"/>
    <property type="project" value="UniProtKB-UniRule"/>
</dbReference>
<feature type="binding site" evidence="10">
    <location>
        <position position="27"/>
    </location>
    <ligand>
        <name>[4Fe-4S] cluster</name>
        <dbReference type="ChEBI" id="CHEBI:49883"/>
        <label>1</label>
        <note>4Fe-4S-S-AdoMet</note>
    </ligand>
</feature>
<evidence type="ECO:0000256" key="5">
    <source>
        <dbReference type="ARBA" id="ARBA00023004"/>
    </source>
</evidence>
<keyword evidence="6 10" id="KW-0411">Iron-sulfur</keyword>
<evidence type="ECO:0000256" key="8">
    <source>
        <dbReference type="ARBA" id="ARBA00023150"/>
    </source>
</evidence>
<feature type="binding site" evidence="10">
    <location>
        <position position="13"/>
    </location>
    <ligand>
        <name>GTP</name>
        <dbReference type="ChEBI" id="CHEBI:37565"/>
    </ligand>
</feature>
<dbReference type="GO" id="GO:0061799">
    <property type="term" value="F:cyclic pyranopterin monophosphate synthase activity"/>
    <property type="evidence" value="ECO:0007669"/>
    <property type="project" value="TreeGrafter"/>
</dbReference>
<feature type="binding site" evidence="10">
    <location>
        <position position="154"/>
    </location>
    <ligand>
        <name>GTP</name>
        <dbReference type="ChEBI" id="CHEBI:37565"/>
    </ligand>
</feature>
<proteinExistence type="inferred from homology"/>
<sequence length="324" mass="36130">MLDAYNRHIDYIRISVTDRCNFKCVYCMPPGGAKYVQQEDLLSFDDIIKICRALVKVGITKVKITGGEPFARKGVIPLIKAIKEMDGIQSVTATTNGYYLEQIVDDLVEAKIDGLNISLDTCNAQHFNQITTVDAYDRVMRGINKAIEASIPIKLNVVPIRELNMNQIIPIVAFAIKKSIILRFIELMPIGHGTMFTPVTSGEIQAMIQENFGTLQPIDKKLGNGPAKYYALEGFSGAIGFISAISNKFCFSCNRIRLTSSGFLKTCLHYNQGIHLKPYLDKGISEDELMTMIAHEIDQKPKDHGFHDKLTSNVEKKSMFQIGG</sequence>
<dbReference type="Pfam" id="PF04055">
    <property type="entry name" value="Radical_SAM"/>
    <property type="match status" value="1"/>
</dbReference>
<dbReference type="SFLD" id="SFLDG01067">
    <property type="entry name" value="SPASM/twitch_domain_containing"/>
    <property type="match status" value="1"/>
</dbReference>
<evidence type="ECO:0000256" key="3">
    <source>
        <dbReference type="ARBA" id="ARBA00022723"/>
    </source>
</evidence>
<dbReference type="PANTHER" id="PTHR22960">
    <property type="entry name" value="MOLYBDOPTERIN COFACTOR SYNTHESIS PROTEIN A"/>
    <property type="match status" value="1"/>
</dbReference>
<dbReference type="InterPro" id="IPR013785">
    <property type="entry name" value="Aldolase_TIM"/>
</dbReference>
<dbReference type="InterPro" id="IPR010505">
    <property type="entry name" value="MoaA_twitch"/>
</dbReference>
<evidence type="ECO:0000259" key="11">
    <source>
        <dbReference type="PROSITE" id="PS51918"/>
    </source>
</evidence>
<keyword evidence="1 10" id="KW-0004">4Fe-4S</keyword>
<feature type="binding site" evidence="10">
    <location>
        <position position="118"/>
    </location>
    <ligand>
        <name>S-adenosyl-L-methionine</name>
        <dbReference type="ChEBI" id="CHEBI:59789"/>
    </ligand>
</feature>
<keyword evidence="9 10" id="KW-0456">Lyase</keyword>
<accession>A0A8J8ML73</accession>
<dbReference type="InterPro" id="IPR050105">
    <property type="entry name" value="MoCo_biosynth_MoaA/MoaC"/>
</dbReference>
<feature type="binding site" evidence="10">
    <location>
        <position position="26"/>
    </location>
    <ligand>
        <name>S-adenosyl-L-methionine</name>
        <dbReference type="ChEBI" id="CHEBI:59789"/>
    </ligand>
</feature>
<evidence type="ECO:0000313" key="12">
    <source>
        <dbReference type="EMBL" id="QUI23559.1"/>
    </source>
</evidence>
<dbReference type="InterPro" id="IPR007197">
    <property type="entry name" value="rSAM"/>
</dbReference>
<dbReference type="InterPro" id="IPR040064">
    <property type="entry name" value="MoaA-like"/>
</dbReference>
<evidence type="ECO:0000256" key="2">
    <source>
        <dbReference type="ARBA" id="ARBA00022691"/>
    </source>
</evidence>
<dbReference type="RefSeq" id="WP_212694244.1">
    <property type="nucleotide sequence ID" value="NZ_CP058649.1"/>
</dbReference>
<feature type="binding site" evidence="10">
    <location>
        <position position="94"/>
    </location>
    <ligand>
        <name>GTP</name>
        <dbReference type="ChEBI" id="CHEBI:37565"/>
    </ligand>
</feature>
<reference evidence="12" key="1">
    <citation type="submission" date="2020-07" db="EMBL/GenBank/DDBJ databases">
        <title>Vallitalea pronyensis genome.</title>
        <authorList>
            <person name="Postec A."/>
        </authorList>
    </citation>
    <scope>NUCLEOTIDE SEQUENCE</scope>
    <source>
        <strain evidence="12">FatNI3</strain>
    </source>
</reference>
<dbReference type="Proteomes" id="UP000683246">
    <property type="component" value="Chromosome"/>
</dbReference>
<comment type="similarity">
    <text evidence="10">Belongs to the radical SAM superfamily. MoaA family.</text>
</comment>
<evidence type="ECO:0000256" key="6">
    <source>
        <dbReference type="ARBA" id="ARBA00023014"/>
    </source>
</evidence>
<dbReference type="KEGG" id="vpy:HZI73_15255"/>
<comment type="caution">
    <text evidence="10">Lacks conserved residue(s) required for the propagation of feature annotation.</text>
</comment>
<dbReference type="EMBL" id="CP058649">
    <property type="protein sequence ID" value="QUI23559.1"/>
    <property type="molecule type" value="Genomic_DNA"/>
</dbReference>
<keyword evidence="7 10" id="KW-0342">GTP-binding</keyword>
<comment type="function">
    <text evidence="10">Catalyzes the cyclization of GTP to (8S)-3',8-cyclo-7,8-dihydroguanosine 5'-triphosphate.</text>
</comment>
<feature type="binding site" evidence="10">
    <location>
        <begin position="255"/>
        <end position="257"/>
    </location>
    <ligand>
        <name>GTP</name>
        <dbReference type="ChEBI" id="CHEBI:37565"/>
    </ligand>
</feature>
<keyword evidence="13" id="KW-1185">Reference proteome</keyword>
<dbReference type="HAMAP" id="MF_01225_B">
    <property type="entry name" value="MoaA_B"/>
    <property type="match status" value="1"/>
</dbReference>
<comment type="pathway">
    <text evidence="10">Cofactor biosynthesis; molybdopterin biosynthesis.</text>
</comment>
<feature type="binding site" evidence="10">
    <location>
        <position position="24"/>
    </location>
    <ligand>
        <name>[4Fe-4S] cluster</name>
        <dbReference type="ChEBI" id="CHEBI:49883"/>
        <label>1</label>
        <note>4Fe-4S-S-AdoMet</note>
    </ligand>
</feature>
<dbReference type="PANTHER" id="PTHR22960:SF0">
    <property type="entry name" value="MOLYBDENUM COFACTOR BIOSYNTHESIS PROTEIN 1"/>
    <property type="match status" value="1"/>
</dbReference>
<evidence type="ECO:0000313" key="13">
    <source>
        <dbReference type="Proteomes" id="UP000683246"/>
    </source>
</evidence>
<feature type="domain" description="Radical SAM core" evidence="11">
    <location>
        <begin position="4"/>
        <end position="226"/>
    </location>
</feature>
<dbReference type="Gene3D" id="3.20.20.70">
    <property type="entry name" value="Aldolase class I"/>
    <property type="match status" value="1"/>
</dbReference>
<dbReference type="SFLD" id="SFLDS00029">
    <property type="entry name" value="Radical_SAM"/>
    <property type="match status" value="1"/>
</dbReference>
<dbReference type="NCBIfam" id="TIGR02666">
    <property type="entry name" value="moaA"/>
    <property type="match status" value="1"/>
</dbReference>
<feature type="binding site" evidence="10">
    <location>
        <position position="267"/>
    </location>
    <ligand>
        <name>[4Fe-4S] cluster</name>
        <dbReference type="ChEBI" id="CHEBI:49883"/>
        <label>2</label>
        <note>4Fe-4S-substrate</note>
    </ligand>
</feature>
<keyword evidence="2 10" id="KW-0949">S-adenosyl-L-methionine</keyword>
<feature type="binding site" evidence="10">
    <location>
        <position position="20"/>
    </location>
    <ligand>
        <name>[4Fe-4S] cluster</name>
        <dbReference type="ChEBI" id="CHEBI:49883"/>
        <label>1</label>
        <note>4Fe-4S-S-AdoMet</note>
    </ligand>
</feature>
<keyword evidence="4 10" id="KW-0547">Nucleotide-binding</keyword>
<dbReference type="SFLD" id="SFLDG01386">
    <property type="entry name" value="main_SPASM_domain-containing"/>
    <property type="match status" value="1"/>
</dbReference>
<evidence type="ECO:0000256" key="1">
    <source>
        <dbReference type="ARBA" id="ARBA00022485"/>
    </source>
</evidence>
<feature type="binding site" evidence="10">
    <location>
        <position position="253"/>
    </location>
    <ligand>
        <name>[4Fe-4S] cluster</name>
        <dbReference type="ChEBI" id="CHEBI:49883"/>
        <label>2</label>
        <note>4Fe-4S-substrate</note>
    </ligand>
</feature>
<dbReference type="CDD" id="cd01335">
    <property type="entry name" value="Radical_SAM"/>
    <property type="match status" value="1"/>
</dbReference>
<feature type="binding site" evidence="10">
    <location>
        <position position="188"/>
    </location>
    <ligand>
        <name>S-adenosyl-L-methionine</name>
        <dbReference type="ChEBI" id="CHEBI:59789"/>
    </ligand>
</feature>
<dbReference type="GO" id="GO:0046872">
    <property type="term" value="F:metal ion binding"/>
    <property type="evidence" value="ECO:0007669"/>
    <property type="project" value="UniProtKB-KW"/>
</dbReference>